<evidence type="ECO:0000313" key="1">
    <source>
        <dbReference type="EMBL" id="EST46316.1"/>
    </source>
</evidence>
<reference evidence="2" key="2">
    <citation type="submission" date="2020-12" db="EMBL/GenBank/DDBJ databases">
        <title>New Spironucleus salmonicida genome in near-complete chromosomes.</title>
        <authorList>
            <person name="Xu F."/>
            <person name="Kurt Z."/>
            <person name="Jimenez-Gonzalez A."/>
            <person name="Astvaldsson A."/>
            <person name="Andersson J.O."/>
            <person name="Svard S.G."/>
        </authorList>
    </citation>
    <scope>NUCLEOTIDE SEQUENCE</scope>
    <source>
        <strain evidence="2">ATCC 50377</strain>
    </source>
</reference>
<evidence type="ECO:0000313" key="3">
    <source>
        <dbReference type="Proteomes" id="UP000018208"/>
    </source>
</evidence>
<organism evidence="1">
    <name type="scientific">Spironucleus salmonicida</name>
    <dbReference type="NCBI Taxonomy" id="348837"/>
    <lineage>
        <taxon>Eukaryota</taxon>
        <taxon>Metamonada</taxon>
        <taxon>Diplomonadida</taxon>
        <taxon>Hexamitidae</taxon>
        <taxon>Hexamitinae</taxon>
        <taxon>Spironucleus</taxon>
    </lineage>
</organism>
<dbReference type="EMBL" id="KI546078">
    <property type="protein sequence ID" value="EST46316.1"/>
    <property type="molecule type" value="Genomic_DNA"/>
</dbReference>
<keyword evidence="3" id="KW-1185">Reference proteome</keyword>
<reference evidence="1 2" key="1">
    <citation type="journal article" date="2014" name="PLoS Genet.">
        <title>The Genome of Spironucleus salmonicida Highlights a Fish Pathogen Adapted to Fluctuating Environments.</title>
        <authorList>
            <person name="Xu F."/>
            <person name="Jerlstrom-Hultqvist J."/>
            <person name="Einarsson E."/>
            <person name="Astvaldsson A."/>
            <person name="Svard S.G."/>
            <person name="Andersson J.O."/>
        </authorList>
    </citation>
    <scope>NUCLEOTIDE SEQUENCE</scope>
    <source>
        <strain evidence="2">ATCC 50377</strain>
    </source>
</reference>
<gene>
    <name evidence="1" type="ORF">SS50377_13703</name>
    <name evidence="2" type="ORF">SS50377_28835</name>
</gene>
<proteinExistence type="predicted"/>
<dbReference type="AlphaFoldDB" id="V6LRJ2"/>
<accession>V6LRJ2</accession>
<dbReference type="VEuPathDB" id="GiardiaDB:SS50377_28835"/>
<evidence type="ECO:0000313" key="2">
    <source>
        <dbReference type="EMBL" id="KAH0569299.1"/>
    </source>
</evidence>
<dbReference type="EMBL" id="AUWU02000034">
    <property type="protein sequence ID" value="KAH0569299.1"/>
    <property type="molecule type" value="Genomic_DNA"/>
</dbReference>
<sequence>MALCRKYATPLDTEALCTTRSHNEYHKNSITQIPKPQSVLPWRFSAYTTSCDVTVLAYTEITSAVTNSTIIQFCFSMIIDYFQLMDCKVMKQNIIKL</sequence>
<name>V6LRJ2_9EUKA</name>
<protein>
    <submittedName>
        <fullName evidence="1">Uncharacterized protein</fullName>
    </submittedName>
</protein>
<dbReference type="Proteomes" id="UP000018208">
    <property type="component" value="Unassembled WGS sequence"/>
</dbReference>